<organism evidence="7">
    <name type="scientific">Soboliphyme baturini</name>
    <dbReference type="NCBI Taxonomy" id="241478"/>
    <lineage>
        <taxon>Eukaryota</taxon>
        <taxon>Metazoa</taxon>
        <taxon>Ecdysozoa</taxon>
        <taxon>Nematoda</taxon>
        <taxon>Enoplea</taxon>
        <taxon>Dorylaimia</taxon>
        <taxon>Dioctophymatida</taxon>
        <taxon>Dioctophymatoidea</taxon>
        <taxon>Soboliphymatidae</taxon>
        <taxon>Soboliphyme</taxon>
    </lineage>
</organism>
<feature type="transmembrane region" description="Helical" evidence="4">
    <location>
        <begin position="173"/>
        <end position="195"/>
    </location>
</feature>
<keyword evidence="4" id="KW-0472">Membrane</keyword>
<keyword evidence="2" id="KW-0442">Lipid degradation</keyword>
<gene>
    <name evidence="5" type="ORF">SBAD_LOCUS6089</name>
</gene>
<keyword evidence="3" id="KW-0443">Lipid metabolism</keyword>
<evidence type="ECO:0000313" key="6">
    <source>
        <dbReference type="Proteomes" id="UP000270296"/>
    </source>
</evidence>
<keyword evidence="4" id="KW-1133">Transmembrane helix</keyword>
<dbReference type="EMBL" id="UZAM01009481">
    <property type="protein sequence ID" value="VDP09189.1"/>
    <property type="molecule type" value="Genomic_DNA"/>
</dbReference>
<dbReference type="GO" id="GO:0019369">
    <property type="term" value="P:arachidonate metabolic process"/>
    <property type="evidence" value="ECO:0007669"/>
    <property type="project" value="TreeGrafter"/>
</dbReference>
<keyword evidence="4" id="KW-0812">Transmembrane</keyword>
<evidence type="ECO:0000256" key="1">
    <source>
        <dbReference type="ARBA" id="ARBA00022801"/>
    </source>
</evidence>
<feature type="transmembrane region" description="Helical" evidence="4">
    <location>
        <begin position="21"/>
        <end position="44"/>
    </location>
</feature>
<dbReference type="InterPro" id="IPR052214">
    <property type="entry name" value="DAG_Lipase-Related"/>
</dbReference>
<sequence length="208" mass="23547">MHSRAVCAIGWSLRLYIVGQMVLNSVIVVHSFAIAYVSSLGTILNPVRRRRLPLLFYVRCPLVVAEVAWNVAGSVWSAQATSDCEHLFLLFVRASLTVSWLIVIMTLFGAWLMFDPLGNMHHDDFNLVLQNKRIWQSRLQTVFCCTGATSDQLKSALEGTAELLSFLFCDKDLVFTDLWAGIIILVFLFSYFVYVGRQDPLLKPRALK</sequence>
<name>A0A183IR42_9BILA</name>
<dbReference type="OrthoDB" id="438440at2759"/>
<reference evidence="5 6" key="2">
    <citation type="submission" date="2018-11" db="EMBL/GenBank/DDBJ databases">
        <authorList>
            <consortium name="Pathogen Informatics"/>
        </authorList>
    </citation>
    <scope>NUCLEOTIDE SEQUENCE [LARGE SCALE GENOMIC DNA]</scope>
</reference>
<dbReference type="Proteomes" id="UP000270296">
    <property type="component" value="Unassembled WGS sequence"/>
</dbReference>
<feature type="transmembrane region" description="Helical" evidence="4">
    <location>
        <begin position="56"/>
        <end position="76"/>
    </location>
</feature>
<dbReference type="AlphaFoldDB" id="A0A183IR42"/>
<accession>A0A183IR42</accession>
<keyword evidence="1" id="KW-0378">Hydrolase</keyword>
<evidence type="ECO:0000256" key="3">
    <source>
        <dbReference type="ARBA" id="ARBA00023098"/>
    </source>
</evidence>
<feature type="transmembrane region" description="Helical" evidence="4">
    <location>
        <begin position="88"/>
        <end position="114"/>
    </location>
</feature>
<proteinExistence type="predicted"/>
<evidence type="ECO:0000313" key="7">
    <source>
        <dbReference type="WBParaSite" id="SBAD_0000632501-mRNA-1"/>
    </source>
</evidence>
<keyword evidence="6" id="KW-1185">Reference proteome</keyword>
<dbReference type="GO" id="GO:0016298">
    <property type="term" value="F:lipase activity"/>
    <property type="evidence" value="ECO:0007669"/>
    <property type="project" value="TreeGrafter"/>
</dbReference>
<evidence type="ECO:0000313" key="5">
    <source>
        <dbReference type="EMBL" id="VDP09189.1"/>
    </source>
</evidence>
<evidence type="ECO:0000256" key="2">
    <source>
        <dbReference type="ARBA" id="ARBA00022963"/>
    </source>
</evidence>
<dbReference type="WBParaSite" id="SBAD_0000632501-mRNA-1">
    <property type="protein sequence ID" value="SBAD_0000632501-mRNA-1"/>
    <property type="gene ID" value="SBAD_0000632501"/>
</dbReference>
<dbReference type="GO" id="GO:0046340">
    <property type="term" value="P:diacylglycerol catabolic process"/>
    <property type="evidence" value="ECO:0007669"/>
    <property type="project" value="TreeGrafter"/>
</dbReference>
<dbReference type="PANTHER" id="PTHR45792:SF8">
    <property type="entry name" value="DIACYLGLYCEROL LIPASE-ALPHA"/>
    <property type="match status" value="1"/>
</dbReference>
<reference evidence="7" key="1">
    <citation type="submission" date="2016-06" db="UniProtKB">
        <authorList>
            <consortium name="WormBaseParasite"/>
        </authorList>
    </citation>
    <scope>IDENTIFICATION</scope>
</reference>
<evidence type="ECO:0000256" key="4">
    <source>
        <dbReference type="SAM" id="Phobius"/>
    </source>
</evidence>
<dbReference type="PANTHER" id="PTHR45792">
    <property type="entry name" value="DIACYLGLYCEROL LIPASE HOMOLOG-RELATED"/>
    <property type="match status" value="1"/>
</dbReference>
<protein>
    <submittedName>
        <fullName evidence="7">Solute carrier family 40 protein</fullName>
    </submittedName>
</protein>